<proteinExistence type="predicted"/>
<dbReference type="AlphaFoldDB" id="A0A164VTI9"/>
<sequence length="89" mass="10566">MQCNTVQTKNYSCQFIPKERRKYRVKNYSDSRYITGNVYEFLQQQSRLCIYKNTTLHEPRSKSHWCTYFQTPSLFSALGTGKETPVRAI</sequence>
<evidence type="ECO:0000313" key="1">
    <source>
        <dbReference type="EMBL" id="KZM90836.1"/>
    </source>
</evidence>
<gene>
    <name evidence="1" type="ORF">DCAR_021799</name>
</gene>
<name>A0A164VTI9_DAUCS</name>
<accession>A0A164VTI9</accession>
<reference evidence="1" key="1">
    <citation type="journal article" date="2016" name="Nat. Genet.">
        <title>A high-quality carrot genome assembly provides new insights into carotenoid accumulation and asterid genome evolution.</title>
        <authorList>
            <person name="Iorizzo M."/>
            <person name="Ellison S."/>
            <person name="Senalik D."/>
            <person name="Zeng P."/>
            <person name="Satapoomin P."/>
            <person name="Huang J."/>
            <person name="Bowman M."/>
            <person name="Iovene M."/>
            <person name="Sanseverino W."/>
            <person name="Cavagnaro P."/>
            <person name="Yildiz M."/>
            <person name="Macko-Podgorni A."/>
            <person name="Moranska E."/>
            <person name="Grzebelus E."/>
            <person name="Grzebelus D."/>
            <person name="Ashrafi H."/>
            <person name="Zheng Z."/>
            <person name="Cheng S."/>
            <person name="Spooner D."/>
            <person name="Van Deynze A."/>
            <person name="Simon P."/>
        </authorList>
    </citation>
    <scope>NUCLEOTIDE SEQUENCE [LARGE SCALE GENOMIC DNA]</scope>
    <source>
        <tissue evidence="1">Leaf</tissue>
    </source>
</reference>
<comment type="caution">
    <text evidence="1">The sequence shown here is derived from an EMBL/GenBank/DDBJ whole genome shotgun (WGS) entry which is preliminary data.</text>
</comment>
<dbReference type="EMBL" id="LNRQ01000006">
    <property type="protein sequence ID" value="KZM90836.1"/>
    <property type="molecule type" value="Genomic_DNA"/>
</dbReference>
<protein>
    <submittedName>
        <fullName evidence="1">Uncharacterized protein</fullName>
    </submittedName>
</protein>
<dbReference type="Gramene" id="KZM90836">
    <property type="protein sequence ID" value="KZM90836"/>
    <property type="gene ID" value="DCAR_021799"/>
</dbReference>
<organism evidence="1">
    <name type="scientific">Daucus carota subsp. sativus</name>
    <name type="common">Carrot</name>
    <dbReference type="NCBI Taxonomy" id="79200"/>
    <lineage>
        <taxon>Eukaryota</taxon>
        <taxon>Viridiplantae</taxon>
        <taxon>Streptophyta</taxon>
        <taxon>Embryophyta</taxon>
        <taxon>Tracheophyta</taxon>
        <taxon>Spermatophyta</taxon>
        <taxon>Magnoliopsida</taxon>
        <taxon>eudicotyledons</taxon>
        <taxon>Gunneridae</taxon>
        <taxon>Pentapetalae</taxon>
        <taxon>asterids</taxon>
        <taxon>campanulids</taxon>
        <taxon>Apiales</taxon>
        <taxon>Apiaceae</taxon>
        <taxon>Apioideae</taxon>
        <taxon>Scandiceae</taxon>
        <taxon>Daucinae</taxon>
        <taxon>Daucus</taxon>
        <taxon>Daucus sect. Daucus</taxon>
    </lineage>
</organism>